<organism evidence="1 2">
    <name type="scientific">Araneus ventricosus</name>
    <name type="common">Orbweaver spider</name>
    <name type="synonym">Epeira ventricosa</name>
    <dbReference type="NCBI Taxonomy" id="182803"/>
    <lineage>
        <taxon>Eukaryota</taxon>
        <taxon>Metazoa</taxon>
        <taxon>Ecdysozoa</taxon>
        <taxon>Arthropoda</taxon>
        <taxon>Chelicerata</taxon>
        <taxon>Arachnida</taxon>
        <taxon>Araneae</taxon>
        <taxon>Araneomorphae</taxon>
        <taxon>Entelegynae</taxon>
        <taxon>Araneoidea</taxon>
        <taxon>Araneidae</taxon>
        <taxon>Araneus</taxon>
    </lineage>
</organism>
<dbReference type="Proteomes" id="UP000499080">
    <property type="component" value="Unassembled WGS sequence"/>
</dbReference>
<reference evidence="1 2" key="1">
    <citation type="journal article" date="2019" name="Sci. Rep.">
        <title>Orb-weaving spider Araneus ventricosus genome elucidates the spidroin gene catalogue.</title>
        <authorList>
            <person name="Kono N."/>
            <person name="Nakamura H."/>
            <person name="Ohtoshi R."/>
            <person name="Moran D.A.P."/>
            <person name="Shinohara A."/>
            <person name="Yoshida Y."/>
            <person name="Fujiwara M."/>
            <person name="Mori M."/>
            <person name="Tomita M."/>
            <person name="Arakawa K."/>
        </authorList>
    </citation>
    <scope>NUCLEOTIDE SEQUENCE [LARGE SCALE GENOMIC DNA]</scope>
</reference>
<sequence>MRHISPILHLKAYSLVMLTPASITRSPSEALSTCIFTKTKESINPFYAIPPFSRRHFPLYINTIYDPHYKINNDPPYPLLSKQRKPLDHEPQSSASWYYDAWGLL</sequence>
<keyword evidence="2" id="KW-1185">Reference proteome</keyword>
<comment type="caution">
    <text evidence="1">The sequence shown here is derived from an EMBL/GenBank/DDBJ whole genome shotgun (WGS) entry which is preliminary data.</text>
</comment>
<proteinExistence type="predicted"/>
<dbReference type="EMBL" id="BGPR01010846">
    <property type="protein sequence ID" value="GBN48281.1"/>
    <property type="molecule type" value="Genomic_DNA"/>
</dbReference>
<protein>
    <submittedName>
        <fullName evidence="1">Uncharacterized protein</fullName>
    </submittedName>
</protein>
<evidence type="ECO:0000313" key="1">
    <source>
        <dbReference type="EMBL" id="GBN48281.1"/>
    </source>
</evidence>
<gene>
    <name evidence="1" type="ORF">AVEN_68212_1</name>
</gene>
<accession>A0A4Y2PAM5</accession>
<dbReference type="AlphaFoldDB" id="A0A4Y2PAM5"/>
<evidence type="ECO:0000313" key="2">
    <source>
        <dbReference type="Proteomes" id="UP000499080"/>
    </source>
</evidence>
<name>A0A4Y2PAM5_ARAVE</name>